<evidence type="ECO:0000313" key="3">
    <source>
        <dbReference type="EMBL" id="KAG2220889.1"/>
    </source>
</evidence>
<organism evidence="3 4">
    <name type="scientific">Circinella minor</name>
    <dbReference type="NCBI Taxonomy" id="1195481"/>
    <lineage>
        <taxon>Eukaryota</taxon>
        <taxon>Fungi</taxon>
        <taxon>Fungi incertae sedis</taxon>
        <taxon>Mucoromycota</taxon>
        <taxon>Mucoromycotina</taxon>
        <taxon>Mucoromycetes</taxon>
        <taxon>Mucorales</taxon>
        <taxon>Lichtheimiaceae</taxon>
        <taxon>Circinella</taxon>
    </lineage>
</organism>
<evidence type="ECO:0000256" key="1">
    <source>
        <dbReference type="SAM" id="MobiDB-lite"/>
    </source>
</evidence>
<feature type="compositionally biased region" description="Low complexity" evidence="1">
    <location>
        <begin position="153"/>
        <end position="163"/>
    </location>
</feature>
<name>A0A8H7RZR0_9FUNG</name>
<keyword evidence="4" id="KW-1185">Reference proteome</keyword>
<sequence length="241" mass="25908">MTWSTRGIGEQGPSFNGTGIYGHSAVLVENNLFILFGRLNDANLGIIANNVLVMDVNNWSWISSISAVAPVDRSINGPSPDSTPISNNSSDNKGAIAGAVVGALAGVSIIAGAIFFFIRRKRNQPSNNEQNEYVSHNNNIPSSSLEEPPPLHYYNTDTDNNNNAHQPMLTASDVPHSVDESVSGGRGYIRSPISTDNTSSWHDRSVYYGSEKPDASVSPESFSEHSEPIRLTLKPVKPDGA</sequence>
<dbReference type="Proteomes" id="UP000646827">
    <property type="component" value="Unassembled WGS sequence"/>
</dbReference>
<feature type="compositionally biased region" description="Polar residues" evidence="1">
    <location>
        <begin position="127"/>
        <end position="140"/>
    </location>
</feature>
<feature type="region of interest" description="Disordered" evidence="1">
    <location>
        <begin position="127"/>
        <end position="241"/>
    </location>
</feature>
<keyword evidence="2" id="KW-1133">Transmembrane helix</keyword>
<evidence type="ECO:0000256" key="2">
    <source>
        <dbReference type="SAM" id="Phobius"/>
    </source>
</evidence>
<dbReference type="EMBL" id="JAEPRB010000126">
    <property type="protein sequence ID" value="KAG2220889.1"/>
    <property type="molecule type" value="Genomic_DNA"/>
</dbReference>
<dbReference type="AlphaFoldDB" id="A0A8H7RZR0"/>
<dbReference type="CDD" id="cd12087">
    <property type="entry name" value="TM_EGFR-like"/>
    <property type="match status" value="1"/>
</dbReference>
<gene>
    <name evidence="3" type="ORF">INT45_004057</name>
</gene>
<comment type="caution">
    <text evidence="3">The sequence shown here is derived from an EMBL/GenBank/DDBJ whole genome shotgun (WGS) entry which is preliminary data.</text>
</comment>
<evidence type="ECO:0000313" key="4">
    <source>
        <dbReference type="Proteomes" id="UP000646827"/>
    </source>
</evidence>
<keyword evidence="2" id="KW-0472">Membrane</keyword>
<feature type="transmembrane region" description="Helical" evidence="2">
    <location>
        <begin position="95"/>
        <end position="118"/>
    </location>
</feature>
<protein>
    <submittedName>
        <fullName evidence="3">Uncharacterized protein</fullName>
    </submittedName>
</protein>
<proteinExistence type="predicted"/>
<keyword evidence="2" id="KW-0812">Transmembrane</keyword>
<accession>A0A8H7RZR0</accession>
<dbReference type="OrthoDB" id="2363417at2759"/>
<reference evidence="3 4" key="1">
    <citation type="submission" date="2020-12" db="EMBL/GenBank/DDBJ databases">
        <title>Metabolic potential, ecology and presence of endohyphal bacteria is reflected in genomic diversity of Mucoromycotina.</title>
        <authorList>
            <person name="Muszewska A."/>
            <person name="Okrasinska A."/>
            <person name="Steczkiewicz K."/>
            <person name="Drgas O."/>
            <person name="Orlowska M."/>
            <person name="Perlinska-Lenart U."/>
            <person name="Aleksandrzak-Piekarczyk T."/>
            <person name="Szatraj K."/>
            <person name="Zielenkiewicz U."/>
            <person name="Pilsyk S."/>
            <person name="Malc E."/>
            <person name="Mieczkowski P."/>
            <person name="Kruszewska J.S."/>
            <person name="Biernat P."/>
            <person name="Pawlowska J."/>
        </authorList>
    </citation>
    <scope>NUCLEOTIDE SEQUENCE [LARGE SCALE GENOMIC DNA]</scope>
    <source>
        <strain evidence="3 4">CBS 142.35</strain>
    </source>
</reference>